<feature type="coiled-coil region" evidence="1">
    <location>
        <begin position="13"/>
        <end position="40"/>
    </location>
</feature>
<reference evidence="3" key="1">
    <citation type="journal article" date="2019" name="Int. J. Syst. Evol. Microbiol.">
        <title>The Global Catalogue of Microorganisms (GCM) 10K type strain sequencing project: providing services to taxonomists for standard genome sequencing and annotation.</title>
        <authorList>
            <consortium name="The Broad Institute Genomics Platform"/>
            <consortium name="The Broad Institute Genome Sequencing Center for Infectious Disease"/>
            <person name="Wu L."/>
            <person name="Ma J."/>
        </authorList>
    </citation>
    <scope>NUCLEOTIDE SEQUENCE [LARGE SCALE GENOMIC DNA]</scope>
    <source>
        <strain evidence="3">CCUG 56607</strain>
    </source>
</reference>
<accession>A0ABW3KYT4</accession>
<sequence length="45" mass="5659">MKLNILFLQISIRKQNQQELQQEAIRQKQIEKQMENMRTKHMIRY</sequence>
<keyword evidence="1" id="KW-0175">Coiled coil</keyword>
<comment type="caution">
    <text evidence="2">The sequence shown here is derived from an EMBL/GenBank/DDBJ whole genome shotgun (WGS) entry which is preliminary data.</text>
</comment>
<dbReference type="Proteomes" id="UP001596990">
    <property type="component" value="Unassembled WGS sequence"/>
</dbReference>
<evidence type="ECO:0008006" key="4">
    <source>
        <dbReference type="Google" id="ProtNLM"/>
    </source>
</evidence>
<dbReference type="RefSeq" id="WP_386056098.1">
    <property type="nucleotide sequence ID" value="NZ_JBHTKL010000001.1"/>
</dbReference>
<keyword evidence="3" id="KW-1185">Reference proteome</keyword>
<evidence type="ECO:0000313" key="3">
    <source>
        <dbReference type="Proteomes" id="UP001596990"/>
    </source>
</evidence>
<evidence type="ECO:0000313" key="2">
    <source>
        <dbReference type="EMBL" id="MFD1017953.1"/>
    </source>
</evidence>
<dbReference type="EMBL" id="JBHTKL010000001">
    <property type="protein sequence ID" value="MFD1017953.1"/>
    <property type="molecule type" value="Genomic_DNA"/>
</dbReference>
<gene>
    <name evidence="2" type="ORF">ACFQ2J_01970</name>
</gene>
<name>A0ABW3KYT4_9BACI</name>
<organism evidence="2 3">
    <name type="scientific">Thalassobacillus hwangdonensis</name>
    <dbReference type="NCBI Taxonomy" id="546108"/>
    <lineage>
        <taxon>Bacteria</taxon>
        <taxon>Bacillati</taxon>
        <taxon>Bacillota</taxon>
        <taxon>Bacilli</taxon>
        <taxon>Bacillales</taxon>
        <taxon>Bacillaceae</taxon>
        <taxon>Thalassobacillus</taxon>
    </lineage>
</organism>
<protein>
    <recommendedName>
        <fullName evidence="4">YrzI family protein</fullName>
    </recommendedName>
</protein>
<evidence type="ECO:0000256" key="1">
    <source>
        <dbReference type="SAM" id="Coils"/>
    </source>
</evidence>
<proteinExistence type="predicted"/>